<gene>
    <name evidence="3" type="ORF">GGX14DRAFT_390973</name>
</gene>
<feature type="domain" description="DUF6532" evidence="2">
    <location>
        <begin position="483"/>
        <end position="667"/>
    </location>
</feature>
<feature type="region of interest" description="Disordered" evidence="1">
    <location>
        <begin position="1105"/>
        <end position="1127"/>
    </location>
</feature>
<proteinExistence type="predicted"/>
<sequence>MHSLFSTYYTARQQSSYIILPVYAEIALAEMEACIQVCPATLITSLKYPSVAAFALTRYTLRYTAGNPKKVGSYPYPHRLLREFAPDETTARSPPAPTRRRLVVARFAATARLDPVPAPARSCHGQPEPQLPLPYCCRADRLATLHHGSRFDRWIEPECVKIQVSDQIQLAVYGFHPKVTSTGTGKMAEEDRSPPEGGSAHSRYSSLTGALGDRGGGGQQDVSFAPANATTAASGATLATSLERMLPPDHTQRPLYGQGLQSPTVATPLERGYNPQLAYQAYVQPGYVQPGYAYVPPGYSSPYNPHWIYNPQWLYNPQWPTVATPLDPGSQYPYQYHVETTPGQGYPLAPIGVEYDDSAPTREPVPTTEDLEAFLEVCYRNEGVLYPEESATSSSQSNASAPPPTLSSQSWDLRDLDDGQGEGEGGEGEGGEGEGGKGKGKGGKGKGKGKGRGGEGGDWYGERSKNPHWDLVLRRVKDKLDLSIVNTETFPKTFQRLLTDHINEAIHWFGAKLTPGEFNKLFKLLSNRAAVFRSLARSILDPIVAKYYKLSPASADNPDTGEPWTDAEVDMFRAKRAYGLSLRYQFLNDDEGSGHFNHPGFEQGLRQFLYGEGGLARRFPDTYVTVPERAFPFIGVHMMGCLDKVAGCPLPFSAKEYREHYNEINQAFQNVLAKATEEISENTSEEEKNRIENAKRVRETLTTWAKPVMPQTETSQWADRGPFSYKCGPQEAPSSQRTRRGIGDVVNTGWRAVGRTARRPAGERTARRLAGERRRCLVVASDEHPGALERLGMRRISVVCARDCVYGRAAGLRDVWQRRCCLLVGLQCGADIRYNLPMPQNAPPASSSFAFEFVAFVRRRMGLKPVGSWARCVVDGGVAPAAAASRHAPRASEMHRGLRVRRLQAASAGSDASNVRDFMRHEYLCISVEGTAGDAPRCTASAWWTRGPGGGSLCRQQLGWGPGVHMALRKRAGAGAFGTCTYGHYCSRRTPKIASSGAGTTEILPDHWNLPDTAEARQRLRIRWGASKSRSPSTCLARARVRLFSMTTQKRSSRANQPVIRRGAGALSLSPLKARDSRKRNIVYKTALTFRLAANQARQAQLQTEAEAVAGDATPPQASEAVASDSTRDDIEAWVDEPAHEQDASVPIPNDIHIGFAPKSSRERVLRLADSWKAVLPLLEVPLGRYRESTYGQRPLIIESSVRHDCTAACDLENYTTPRAENFLHDIIGVEPRDFMGLFRLYTYGEELRPIMAAVRTNTGAALDLTQVFKSHTANIWETSHIQALAKAGKNLQTFGTSVTQTKSTSASVTQSGSTSVQRTLSTSDAVLNVKALAPGSDKTSRRDAEVLHKKAIDAHSAALNAAAAAGSTLPPQLVAWLDVPTTRRVPAKFNYSGLTAEQKAKMKADNHTANRQIYDAEDSFYNNNIREALTEVSRLDLAGNDIFHSSRSDNMTWTMLHQMLVDQKVRIVGFPSHMTIPTLAGSDKATSSWTMVDRASISLALKARVLGTFAGLRLGYHPYDGVDDFAIISHSYLRAPPAHDVGDEAFWRSSGGEALLAVTGSGLLYSSVYDLRASSSPTSNTGLVYDGRPKTKRKLPLKLASSSQEQPDDDDDDDIEEIEERPAESEEEEAAVSKKRKAKGTAAGGGRRETKAERGEGEAKRMVDDKDPDITESEVDVEPEPPARTTRSRSRPAATPAAAAPVPAPEPAPGQTGGGPPRGRSQTGNVLPRPVARVKRQVAVSPEELSGMDGNVASSATRAVEDETFEGLKKTVRFADDAAQAKRGPDGSTPQPPNKRRRAADESSTTPTAPVALHSTATPAPHMGLAALISGATPPPPPVAFPGASSSVGLPGLPPGMPPPSRVPAPPFAAASVATPPSSGVDRTVQAMSQLMATLSDEQRAQFLQQMGFGAR</sequence>
<dbReference type="Pfam" id="PF20149">
    <property type="entry name" value="DUF6532"/>
    <property type="match status" value="1"/>
</dbReference>
<feature type="compositionally biased region" description="Acidic residues" evidence="1">
    <location>
        <begin position="1607"/>
        <end position="1631"/>
    </location>
</feature>
<name>A0AAD6YIU7_9AGAR</name>
<protein>
    <recommendedName>
        <fullName evidence="2">DUF6532 domain-containing protein</fullName>
    </recommendedName>
</protein>
<feature type="compositionally biased region" description="Acidic residues" evidence="1">
    <location>
        <begin position="418"/>
        <end position="432"/>
    </location>
</feature>
<evidence type="ECO:0000256" key="1">
    <source>
        <dbReference type="SAM" id="MobiDB-lite"/>
    </source>
</evidence>
<evidence type="ECO:0000313" key="3">
    <source>
        <dbReference type="EMBL" id="KAJ7217146.1"/>
    </source>
</evidence>
<feature type="region of interest" description="Disordered" evidence="1">
    <location>
        <begin position="1595"/>
        <end position="1883"/>
    </location>
</feature>
<feature type="region of interest" description="Disordered" evidence="1">
    <location>
        <begin position="181"/>
        <end position="224"/>
    </location>
</feature>
<feature type="compositionally biased region" description="Acidic residues" evidence="1">
    <location>
        <begin position="1671"/>
        <end position="1680"/>
    </location>
</feature>
<dbReference type="InterPro" id="IPR045341">
    <property type="entry name" value="DUF6532"/>
</dbReference>
<organism evidence="3 4">
    <name type="scientific">Mycena pura</name>
    <dbReference type="NCBI Taxonomy" id="153505"/>
    <lineage>
        <taxon>Eukaryota</taxon>
        <taxon>Fungi</taxon>
        <taxon>Dikarya</taxon>
        <taxon>Basidiomycota</taxon>
        <taxon>Agaricomycotina</taxon>
        <taxon>Agaricomycetes</taxon>
        <taxon>Agaricomycetidae</taxon>
        <taxon>Agaricales</taxon>
        <taxon>Marasmiineae</taxon>
        <taxon>Mycenaceae</taxon>
        <taxon>Mycena</taxon>
    </lineage>
</organism>
<comment type="caution">
    <text evidence="3">The sequence shown here is derived from an EMBL/GenBank/DDBJ whole genome shotgun (WGS) entry which is preliminary data.</text>
</comment>
<reference evidence="3" key="1">
    <citation type="submission" date="2023-03" db="EMBL/GenBank/DDBJ databases">
        <title>Massive genome expansion in bonnet fungi (Mycena s.s.) driven by repeated elements and novel gene families across ecological guilds.</title>
        <authorList>
            <consortium name="Lawrence Berkeley National Laboratory"/>
            <person name="Harder C.B."/>
            <person name="Miyauchi S."/>
            <person name="Viragh M."/>
            <person name="Kuo A."/>
            <person name="Thoen E."/>
            <person name="Andreopoulos B."/>
            <person name="Lu D."/>
            <person name="Skrede I."/>
            <person name="Drula E."/>
            <person name="Henrissat B."/>
            <person name="Morin E."/>
            <person name="Kohler A."/>
            <person name="Barry K."/>
            <person name="LaButti K."/>
            <person name="Morin E."/>
            <person name="Salamov A."/>
            <person name="Lipzen A."/>
            <person name="Mereny Z."/>
            <person name="Hegedus B."/>
            <person name="Baldrian P."/>
            <person name="Stursova M."/>
            <person name="Weitz H."/>
            <person name="Taylor A."/>
            <person name="Grigoriev I.V."/>
            <person name="Nagy L.G."/>
            <person name="Martin F."/>
            <person name="Kauserud H."/>
        </authorList>
    </citation>
    <scope>NUCLEOTIDE SEQUENCE</scope>
    <source>
        <strain evidence="3">9144</strain>
    </source>
</reference>
<keyword evidence="4" id="KW-1185">Reference proteome</keyword>
<feature type="region of interest" description="Disordered" evidence="1">
    <location>
        <begin position="247"/>
        <end position="268"/>
    </location>
</feature>
<feature type="compositionally biased region" description="Low complexity" evidence="1">
    <location>
        <begin position="1869"/>
        <end position="1882"/>
    </location>
</feature>
<feature type="compositionally biased region" description="Low complexity" evidence="1">
    <location>
        <begin position="1692"/>
        <end position="1702"/>
    </location>
</feature>
<dbReference type="EMBL" id="JARJCW010000014">
    <property type="protein sequence ID" value="KAJ7217146.1"/>
    <property type="molecule type" value="Genomic_DNA"/>
</dbReference>
<feature type="compositionally biased region" description="Pro residues" evidence="1">
    <location>
        <begin position="1853"/>
        <end position="1868"/>
    </location>
</feature>
<feature type="compositionally biased region" description="Basic and acidic residues" evidence="1">
    <location>
        <begin position="1767"/>
        <end position="1786"/>
    </location>
</feature>
<feature type="region of interest" description="Disordered" evidence="1">
    <location>
        <begin position="388"/>
        <end position="461"/>
    </location>
</feature>
<feature type="compositionally biased region" description="Basic and acidic residues" evidence="1">
    <location>
        <begin position="1647"/>
        <end position="1670"/>
    </location>
</feature>
<evidence type="ECO:0000313" key="4">
    <source>
        <dbReference type="Proteomes" id="UP001219525"/>
    </source>
</evidence>
<accession>A0AAD6YIU7</accession>
<feature type="compositionally biased region" description="Low complexity" evidence="1">
    <location>
        <begin position="390"/>
        <end position="400"/>
    </location>
</feature>
<feature type="compositionally biased region" description="Basic and acidic residues" evidence="1">
    <location>
        <begin position="452"/>
        <end position="461"/>
    </location>
</feature>
<evidence type="ECO:0000259" key="2">
    <source>
        <dbReference type="Pfam" id="PF20149"/>
    </source>
</evidence>
<dbReference type="Proteomes" id="UP001219525">
    <property type="component" value="Unassembled WGS sequence"/>
</dbReference>
<feature type="compositionally biased region" description="Basic residues" evidence="1">
    <location>
        <begin position="438"/>
        <end position="451"/>
    </location>
</feature>
<feature type="compositionally biased region" description="Low complexity" evidence="1">
    <location>
        <begin position="1842"/>
        <end position="1852"/>
    </location>
</feature>